<evidence type="ECO:0000313" key="3">
    <source>
        <dbReference type="Proteomes" id="UP000801492"/>
    </source>
</evidence>
<dbReference type="Proteomes" id="UP000801492">
    <property type="component" value="Unassembled WGS sequence"/>
</dbReference>
<dbReference type="EMBL" id="VTPC01008876">
    <property type="protein sequence ID" value="KAF2892203.1"/>
    <property type="molecule type" value="Genomic_DNA"/>
</dbReference>
<accession>A0A8K0CWT3</accession>
<evidence type="ECO:0000259" key="1">
    <source>
        <dbReference type="Pfam" id="PF13843"/>
    </source>
</evidence>
<dbReference type="PANTHER" id="PTHR46599">
    <property type="entry name" value="PIGGYBAC TRANSPOSABLE ELEMENT-DERIVED PROTEIN 4"/>
    <property type="match status" value="1"/>
</dbReference>
<dbReference type="InterPro" id="IPR029526">
    <property type="entry name" value="PGBD"/>
</dbReference>
<evidence type="ECO:0000313" key="2">
    <source>
        <dbReference type="EMBL" id="KAF2892203.1"/>
    </source>
</evidence>
<feature type="domain" description="PiggyBac transposable element-derived protein" evidence="1">
    <location>
        <begin position="4"/>
        <end position="159"/>
    </location>
</feature>
<dbReference type="PANTHER" id="PTHR46599:SF3">
    <property type="entry name" value="PIGGYBAC TRANSPOSABLE ELEMENT-DERIVED PROTEIN 4"/>
    <property type="match status" value="1"/>
</dbReference>
<gene>
    <name evidence="2" type="ORF">ILUMI_13973</name>
</gene>
<dbReference type="OrthoDB" id="6752848at2759"/>
<dbReference type="Pfam" id="PF13843">
    <property type="entry name" value="DDE_Tnp_1_7"/>
    <property type="match status" value="1"/>
</dbReference>
<sequence length="162" mass="18923">CLYSDQKFCVDETMVPFRGRLRFRQYIKNKRHKFGIKVYKLYCDGGYTYNLQVYCGSNYVQGGQASANVVFSLMDGFFSSGRQWYTDNYYTSVSLVTELLDKKKTHLIGTLRSNRKYNPKEVVEKKLKAKEVFAQENKTGIVVLKWRDKRNVLMLSTDSKTT</sequence>
<feature type="non-terminal residue" evidence="2">
    <location>
        <position position="1"/>
    </location>
</feature>
<proteinExistence type="predicted"/>
<protein>
    <recommendedName>
        <fullName evidence="1">PiggyBac transposable element-derived protein domain-containing protein</fullName>
    </recommendedName>
</protein>
<name>A0A8K0CWT3_IGNLU</name>
<organism evidence="2 3">
    <name type="scientific">Ignelater luminosus</name>
    <name type="common">Cucubano</name>
    <name type="synonym">Pyrophorus luminosus</name>
    <dbReference type="NCBI Taxonomy" id="2038154"/>
    <lineage>
        <taxon>Eukaryota</taxon>
        <taxon>Metazoa</taxon>
        <taxon>Ecdysozoa</taxon>
        <taxon>Arthropoda</taxon>
        <taxon>Hexapoda</taxon>
        <taxon>Insecta</taxon>
        <taxon>Pterygota</taxon>
        <taxon>Neoptera</taxon>
        <taxon>Endopterygota</taxon>
        <taxon>Coleoptera</taxon>
        <taxon>Polyphaga</taxon>
        <taxon>Elateriformia</taxon>
        <taxon>Elateroidea</taxon>
        <taxon>Elateridae</taxon>
        <taxon>Agrypninae</taxon>
        <taxon>Pyrophorini</taxon>
        <taxon>Ignelater</taxon>
    </lineage>
</organism>
<reference evidence="2" key="1">
    <citation type="submission" date="2019-08" db="EMBL/GenBank/DDBJ databases">
        <title>The genome of the North American firefly Photinus pyralis.</title>
        <authorList>
            <consortium name="Photinus pyralis genome working group"/>
            <person name="Fallon T.R."/>
            <person name="Sander Lower S.E."/>
            <person name="Weng J.-K."/>
        </authorList>
    </citation>
    <scope>NUCLEOTIDE SEQUENCE</scope>
    <source>
        <strain evidence="2">TRF0915ILg1</strain>
        <tissue evidence="2">Whole body</tissue>
    </source>
</reference>
<keyword evidence="3" id="KW-1185">Reference proteome</keyword>
<comment type="caution">
    <text evidence="2">The sequence shown here is derived from an EMBL/GenBank/DDBJ whole genome shotgun (WGS) entry which is preliminary data.</text>
</comment>
<dbReference type="AlphaFoldDB" id="A0A8K0CWT3"/>